<feature type="domain" description="Reverse transcriptase" evidence="1">
    <location>
        <begin position="1"/>
        <end position="100"/>
    </location>
</feature>
<keyword evidence="2" id="KW-0808">Transferase</keyword>
<sequence>MLSPLLANIALSALDEHFHAQRQSLMSRKYQREKRRKTGTGNWRLVHYADDFVVLVSGPAQRAEALREQVADLLAPLGLRLSAEKTRVVHIDQTWHEQAIRLHPALQSLPSS</sequence>
<dbReference type="InterPro" id="IPR000477">
    <property type="entry name" value="RT_dom"/>
</dbReference>
<dbReference type="GO" id="GO:0003964">
    <property type="term" value="F:RNA-directed DNA polymerase activity"/>
    <property type="evidence" value="ECO:0007669"/>
    <property type="project" value="UniProtKB-KW"/>
</dbReference>
<name>A0AAU1IBX5_9ACTN</name>
<gene>
    <name evidence="2" type="ORF">OG477_42320</name>
</gene>
<dbReference type="InterPro" id="IPR051083">
    <property type="entry name" value="GrpII_Intron_Splice-Mob/Def"/>
</dbReference>
<proteinExistence type="predicted"/>
<dbReference type="Pfam" id="PF00078">
    <property type="entry name" value="RVT_1"/>
    <property type="match status" value="1"/>
</dbReference>
<dbReference type="AlphaFoldDB" id="A0AAU1IBX5"/>
<organism evidence="2">
    <name type="scientific">Streptomyces sp. NBC_00180</name>
    <dbReference type="NCBI Taxonomy" id="2903632"/>
    <lineage>
        <taxon>Bacteria</taxon>
        <taxon>Bacillati</taxon>
        <taxon>Actinomycetota</taxon>
        <taxon>Actinomycetes</taxon>
        <taxon>Kitasatosporales</taxon>
        <taxon>Streptomycetaceae</taxon>
        <taxon>Streptomyces</taxon>
    </lineage>
</organism>
<keyword evidence="2" id="KW-0695">RNA-directed DNA polymerase</keyword>
<protein>
    <submittedName>
        <fullName evidence="2">Reverse transcriptase domain-containing protein</fullName>
    </submittedName>
</protein>
<dbReference type="PROSITE" id="PS50878">
    <property type="entry name" value="RT_POL"/>
    <property type="match status" value="1"/>
</dbReference>
<dbReference type="EMBL" id="CP108140">
    <property type="protein sequence ID" value="WTP92407.1"/>
    <property type="molecule type" value="Genomic_DNA"/>
</dbReference>
<evidence type="ECO:0000313" key="2">
    <source>
        <dbReference type="EMBL" id="WTP92407.1"/>
    </source>
</evidence>
<keyword evidence="2" id="KW-0548">Nucleotidyltransferase</keyword>
<evidence type="ECO:0000259" key="1">
    <source>
        <dbReference type="PROSITE" id="PS50878"/>
    </source>
</evidence>
<dbReference type="PANTHER" id="PTHR34047">
    <property type="entry name" value="NUCLEAR INTRON MATURASE 1, MITOCHONDRIAL-RELATED"/>
    <property type="match status" value="1"/>
</dbReference>
<reference evidence="2" key="1">
    <citation type="submission" date="2022-10" db="EMBL/GenBank/DDBJ databases">
        <title>The complete genomes of actinobacterial strains from the NBC collection.</title>
        <authorList>
            <person name="Joergensen T.S."/>
            <person name="Alvarez Arevalo M."/>
            <person name="Sterndorff E.B."/>
            <person name="Faurdal D."/>
            <person name="Vuksanovic O."/>
            <person name="Mourched A.-S."/>
            <person name="Charusanti P."/>
            <person name="Shaw S."/>
            <person name="Blin K."/>
            <person name="Weber T."/>
        </authorList>
    </citation>
    <scope>NUCLEOTIDE SEQUENCE</scope>
    <source>
        <strain evidence="2">NBC 00180</strain>
    </source>
</reference>
<accession>A0AAU1IBX5</accession>
<dbReference type="SUPFAM" id="SSF56672">
    <property type="entry name" value="DNA/RNA polymerases"/>
    <property type="match status" value="1"/>
</dbReference>
<dbReference type="PANTHER" id="PTHR34047:SF8">
    <property type="entry name" value="PROTEIN YKFC"/>
    <property type="match status" value="1"/>
</dbReference>
<dbReference type="InterPro" id="IPR043502">
    <property type="entry name" value="DNA/RNA_pol_sf"/>
</dbReference>